<dbReference type="GO" id="GO:2001069">
    <property type="term" value="F:glycogen binding"/>
    <property type="evidence" value="ECO:0007669"/>
    <property type="project" value="TreeGrafter"/>
</dbReference>
<feature type="region of interest" description="Disordered" evidence="1">
    <location>
        <begin position="1"/>
        <end position="106"/>
    </location>
</feature>
<protein>
    <recommendedName>
        <fullName evidence="2">CBM21 domain-containing protein</fullName>
    </recommendedName>
</protein>
<dbReference type="GO" id="GO:0008157">
    <property type="term" value="F:protein phosphatase 1 binding"/>
    <property type="evidence" value="ECO:0007669"/>
    <property type="project" value="TreeGrafter"/>
</dbReference>
<dbReference type="EMBL" id="KV425900">
    <property type="protein sequence ID" value="KZW00538.1"/>
    <property type="molecule type" value="Genomic_DNA"/>
</dbReference>
<dbReference type="InterPro" id="IPR050782">
    <property type="entry name" value="PP1_regulatory_subunit_3"/>
</dbReference>
<gene>
    <name evidence="3" type="ORF">EXIGLDRAFT_761622</name>
</gene>
<dbReference type="InterPro" id="IPR038175">
    <property type="entry name" value="CBM21_dom_sf"/>
</dbReference>
<sequence>MSHQFPMPYILPHDTHTDGLETASEAASSSRVHTPPASTSADVQHVPFPRIHSHDSFHTSRPYKSADARPGRSTSLKSCLKPKSRQNSQSPPRAQTMPPSPPKLVHYPSQDVDLQSVRVFKLRGKPLAISRPEEETETETEGYDSGSIGSPFPALAGHADETYTIDNSQSSVVPAATEPAHSNVYLETVQLPSLRPLTLCGSVLVRNVAFSKFVVIRFSLDNWVTTSEVTATYVTSLSSIPPPFHDDGAWDRFSFHINLTDKILRGRTLSLAVRYQAAGGEWWDNNNGTNYALRFLPNPSSLAAPRATRWTEQDIIARTASPLSIDTSGPAAAAASTKARRHSGDLHRASPAASRFNTPLRGWLNRTHDVFPPPPSTKRAYFGRPNEPAFGTAATAFPKQLSVL</sequence>
<dbReference type="InterPro" id="IPR005036">
    <property type="entry name" value="CBM21_dom"/>
</dbReference>
<dbReference type="PANTHER" id="PTHR12307">
    <property type="entry name" value="PROTEIN PHOSPHATASE 1 REGULATORY SUBUNIT"/>
    <property type="match status" value="1"/>
</dbReference>
<dbReference type="STRING" id="1314781.A0A165NCB0"/>
<dbReference type="Pfam" id="PF03370">
    <property type="entry name" value="CBM_21"/>
    <property type="match status" value="1"/>
</dbReference>
<dbReference type="AlphaFoldDB" id="A0A165NCB0"/>
<dbReference type="PROSITE" id="PS51159">
    <property type="entry name" value="CBM21"/>
    <property type="match status" value="1"/>
</dbReference>
<dbReference type="OrthoDB" id="1881at2759"/>
<dbReference type="Gene3D" id="2.60.40.2440">
    <property type="entry name" value="Carbohydrate binding type-21 domain"/>
    <property type="match status" value="1"/>
</dbReference>
<dbReference type="Proteomes" id="UP000077266">
    <property type="component" value="Unassembled WGS sequence"/>
</dbReference>
<feature type="compositionally biased region" description="Basic and acidic residues" evidence="1">
    <location>
        <begin position="52"/>
        <end position="70"/>
    </location>
</feature>
<dbReference type="GO" id="GO:0000164">
    <property type="term" value="C:protein phosphatase type 1 complex"/>
    <property type="evidence" value="ECO:0007669"/>
    <property type="project" value="TreeGrafter"/>
</dbReference>
<evidence type="ECO:0000313" key="4">
    <source>
        <dbReference type="Proteomes" id="UP000077266"/>
    </source>
</evidence>
<dbReference type="GO" id="GO:0005979">
    <property type="term" value="P:regulation of glycogen biosynthetic process"/>
    <property type="evidence" value="ECO:0007669"/>
    <property type="project" value="TreeGrafter"/>
</dbReference>
<name>A0A165NCB0_EXIGL</name>
<dbReference type="InParanoid" id="A0A165NCB0"/>
<feature type="compositionally biased region" description="Polar residues" evidence="1">
    <location>
        <begin position="25"/>
        <end position="42"/>
    </location>
</feature>
<organism evidence="3 4">
    <name type="scientific">Exidia glandulosa HHB12029</name>
    <dbReference type="NCBI Taxonomy" id="1314781"/>
    <lineage>
        <taxon>Eukaryota</taxon>
        <taxon>Fungi</taxon>
        <taxon>Dikarya</taxon>
        <taxon>Basidiomycota</taxon>
        <taxon>Agaricomycotina</taxon>
        <taxon>Agaricomycetes</taxon>
        <taxon>Auriculariales</taxon>
        <taxon>Exidiaceae</taxon>
        <taxon>Exidia</taxon>
    </lineage>
</organism>
<accession>A0A165NCB0</accession>
<feature type="domain" description="CBM21" evidence="2">
    <location>
        <begin position="176"/>
        <end position="294"/>
    </location>
</feature>
<reference evidence="3 4" key="1">
    <citation type="journal article" date="2016" name="Mol. Biol. Evol.">
        <title>Comparative Genomics of Early-Diverging Mushroom-Forming Fungi Provides Insights into the Origins of Lignocellulose Decay Capabilities.</title>
        <authorList>
            <person name="Nagy L.G."/>
            <person name="Riley R."/>
            <person name="Tritt A."/>
            <person name="Adam C."/>
            <person name="Daum C."/>
            <person name="Floudas D."/>
            <person name="Sun H."/>
            <person name="Yadav J.S."/>
            <person name="Pangilinan J."/>
            <person name="Larsson K.H."/>
            <person name="Matsuura K."/>
            <person name="Barry K."/>
            <person name="Labutti K."/>
            <person name="Kuo R."/>
            <person name="Ohm R.A."/>
            <person name="Bhattacharya S.S."/>
            <person name="Shirouzu T."/>
            <person name="Yoshinaga Y."/>
            <person name="Martin F.M."/>
            <person name="Grigoriev I.V."/>
            <person name="Hibbett D.S."/>
        </authorList>
    </citation>
    <scope>NUCLEOTIDE SEQUENCE [LARGE SCALE GENOMIC DNA]</scope>
    <source>
        <strain evidence="3 4">HHB12029</strain>
    </source>
</reference>
<feature type="region of interest" description="Disordered" evidence="1">
    <location>
        <begin position="128"/>
        <end position="149"/>
    </location>
</feature>
<keyword evidence="4" id="KW-1185">Reference proteome</keyword>
<evidence type="ECO:0000313" key="3">
    <source>
        <dbReference type="EMBL" id="KZW00538.1"/>
    </source>
</evidence>
<evidence type="ECO:0000256" key="1">
    <source>
        <dbReference type="SAM" id="MobiDB-lite"/>
    </source>
</evidence>
<dbReference type="PANTHER" id="PTHR12307:SF36">
    <property type="entry name" value="GLYCOGEN-BINDING SUBUNIT 76A"/>
    <property type="match status" value="1"/>
</dbReference>
<proteinExistence type="predicted"/>
<evidence type="ECO:0000259" key="2">
    <source>
        <dbReference type="PROSITE" id="PS51159"/>
    </source>
</evidence>
<feature type="region of interest" description="Disordered" evidence="1">
    <location>
        <begin position="327"/>
        <end position="352"/>
    </location>
</feature>